<dbReference type="Pfam" id="PF00128">
    <property type="entry name" value="Alpha-amylase"/>
    <property type="match status" value="2"/>
</dbReference>
<keyword evidence="2" id="KW-0378">Hydrolase</keyword>
<organism evidence="5 6">
    <name type="scientific">Orenia marismortui</name>
    <dbReference type="NCBI Taxonomy" id="46469"/>
    <lineage>
        <taxon>Bacteria</taxon>
        <taxon>Bacillati</taxon>
        <taxon>Bacillota</taxon>
        <taxon>Clostridia</taxon>
        <taxon>Halanaerobiales</taxon>
        <taxon>Halobacteroidaceae</taxon>
        <taxon>Orenia</taxon>
    </lineage>
</organism>
<evidence type="ECO:0000313" key="5">
    <source>
        <dbReference type="EMBL" id="TDX52759.1"/>
    </source>
</evidence>
<dbReference type="AlphaFoldDB" id="A0A4R8HAA5"/>
<sequence length="671" mass="79128">MLKESICHYPYGSYAYPIGEDKLFIQLRAKKGDLDKVNVIYDGRFRDWDNNQPRYFAEMKKYSSDHLFDYFKAEIKYSKKKFKYYFLLDDGEEQLYYCDYGFYKDLIDHNGCFQYTYICEKDYFDTPDWVKNAVFYQIFPERFCNGDSNLNPDNLTEWNQNPESNSLYGGDLRGIINKLDYLAKLGIDAIYLTPIFESSSNHKYDIIDYMKVDPNFGDLETCKELVDKAHELGIKIVFDGVFNHTSDKFFAFQDILEKGKDSEYKDWYYLDDFPVKEKPKIEYKVVERVLKDIDRLDISSHEEFMGQIFNELEIDQDEDKKYILKLAEYIIQDKVQGGNLFKLDFWKLWKKGAEDQDLAEIIYPNYETFGNGVWRMPKLKTANPEVRNYILDIARYWIEEVGIDGWRLDVADEIDHYFWREFRNVVKQANPEAYIVGEVWSDASSWLDGDQFDGVMNYLFSTAVWDFFCRKNISVNTFEDRLSKVRTKYKIPAQEASLNLLGSHDTERVLTIASGDKTRQKLAAAFQMTYLGVPMIYYGDEVGMAGGSDPDCRRGMLWDENKQDKQLLKWYKKLISIRKDNPALRTGDFELVDKDVMEKIYSFTRKKGNNQLLVIFNNNNLMAELEFDLNKLNIKADSFEELISEEDYKVKNDKININIKGYSVNILKARL</sequence>
<keyword evidence="3 5" id="KW-0326">Glycosidase</keyword>
<dbReference type="InterPro" id="IPR014756">
    <property type="entry name" value="Ig_E-set"/>
</dbReference>
<feature type="domain" description="Glycosyl hydrolase family 13 catalytic" evidence="4">
    <location>
        <begin position="137"/>
        <end position="578"/>
    </location>
</feature>
<dbReference type="Gene3D" id="3.20.20.80">
    <property type="entry name" value="Glycosidases"/>
    <property type="match status" value="2"/>
</dbReference>
<evidence type="ECO:0000256" key="1">
    <source>
        <dbReference type="ARBA" id="ARBA00008061"/>
    </source>
</evidence>
<evidence type="ECO:0000313" key="6">
    <source>
        <dbReference type="Proteomes" id="UP000295832"/>
    </source>
</evidence>
<dbReference type="EMBL" id="SOEG01000005">
    <property type="protein sequence ID" value="TDX52759.1"/>
    <property type="molecule type" value="Genomic_DNA"/>
</dbReference>
<protein>
    <submittedName>
        <fullName evidence="5">Glycosidase</fullName>
    </submittedName>
</protein>
<dbReference type="PANTHER" id="PTHR10357">
    <property type="entry name" value="ALPHA-AMYLASE FAMILY MEMBER"/>
    <property type="match status" value="1"/>
</dbReference>
<dbReference type="RefSeq" id="WP_134115518.1">
    <property type="nucleotide sequence ID" value="NZ_SOEG01000005.1"/>
</dbReference>
<proteinExistence type="inferred from homology"/>
<dbReference type="SUPFAM" id="SSF51011">
    <property type="entry name" value="Glycosyl hydrolase domain"/>
    <property type="match status" value="1"/>
</dbReference>
<comment type="caution">
    <text evidence="5">The sequence shown here is derived from an EMBL/GenBank/DDBJ whole genome shotgun (WGS) entry which is preliminary data.</text>
</comment>
<gene>
    <name evidence="5" type="ORF">C7959_105115</name>
</gene>
<reference evidence="5 6" key="1">
    <citation type="submission" date="2019-03" db="EMBL/GenBank/DDBJ databases">
        <title>Subsurface microbial communities from deep shales in Ohio and West Virginia, USA.</title>
        <authorList>
            <person name="Wrighton K."/>
        </authorList>
    </citation>
    <scope>NUCLEOTIDE SEQUENCE [LARGE SCALE GENOMIC DNA]</scope>
    <source>
        <strain evidence="5 6">MSL 6dP</strain>
    </source>
</reference>
<name>A0A4R8HAA5_9FIRM</name>
<dbReference type="Proteomes" id="UP000295832">
    <property type="component" value="Unassembled WGS sequence"/>
</dbReference>
<dbReference type="InterPro" id="IPR013783">
    <property type="entry name" value="Ig-like_fold"/>
</dbReference>
<dbReference type="CDD" id="cd02857">
    <property type="entry name" value="E_set_CDase_PDE_N"/>
    <property type="match status" value="1"/>
</dbReference>
<dbReference type="SUPFAM" id="SSF81296">
    <property type="entry name" value="E set domains"/>
    <property type="match status" value="1"/>
</dbReference>
<dbReference type="InterPro" id="IPR013780">
    <property type="entry name" value="Glyco_hydro_b"/>
</dbReference>
<keyword evidence="6" id="KW-1185">Reference proteome</keyword>
<dbReference type="Gene3D" id="2.60.40.10">
    <property type="entry name" value="Immunoglobulins"/>
    <property type="match status" value="1"/>
</dbReference>
<dbReference type="GO" id="GO:0004553">
    <property type="term" value="F:hydrolase activity, hydrolyzing O-glycosyl compounds"/>
    <property type="evidence" value="ECO:0007669"/>
    <property type="project" value="InterPro"/>
</dbReference>
<evidence type="ECO:0000256" key="2">
    <source>
        <dbReference type="ARBA" id="ARBA00022801"/>
    </source>
</evidence>
<evidence type="ECO:0000259" key="4">
    <source>
        <dbReference type="SMART" id="SM00642"/>
    </source>
</evidence>
<dbReference type="Pfam" id="PF02903">
    <property type="entry name" value="Alpha-amylase_N"/>
    <property type="match status" value="1"/>
</dbReference>
<dbReference type="CDD" id="cd11338">
    <property type="entry name" value="AmyAc_CMD"/>
    <property type="match status" value="1"/>
</dbReference>
<dbReference type="PANTHER" id="PTHR10357:SF210">
    <property type="entry name" value="MALTODEXTRIN GLUCOSIDASE"/>
    <property type="match status" value="1"/>
</dbReference>
<comment type="similarity">
    <text evidence="1">Belongs to the glycosyl hydrolase 13 family.</text>
</comment>
<accession>A0A4R8HAA5</accession>
<dbReference type="InterPro" id="IPR004185">
    <property type="entry name" value="Glyco_hydro_13_lg-like_dom"/>
</dbReference>
<dbReference type="Gene3D" id="2.60.40.1180">
    <property type="entry name" value="Golgi alpha-mannosidase II"/>
    <property type="match status" value="1"/>
</dbReference>
<evidence type="ECO:0000256" key="3">
    <source>
        <dbReference type="ARBA" id="ARBA00023295"/>
    </source>
</evidence>
<dbReference type="InterPro" id="IPR006047">
    <property type="entry name" value="GH13_cat_dom"/>
</dbReference>
<dbReference type="SMART" id="SM00642">
    <property type="entry name" value="Aamy"/>
    <property type="match status" value="1"/>
</dbReference>
<dbReference type="SUPFAM" id="SSF51445">
    <property type="entry name" value="(Trans)glycosidases"/>
    <property type="match status" value="1"/>
</dbReference>
<dbReference type="InterPro" id="IPR017853">
    <property type="entry name" value="GH"/>
</dbReference>
<dbReference type="STRING" id="926561.GCA_000379025_03117"/>
<dbReference type="GO" id="GO:0005975">
    <property type="term" value="P:carbohydrate metabolic process"/>
    <property type="evidence" value="ECO:0007669"/>
    <property type="project" value="InterPro"/>
</dbReference>